<sequence length="125" mass="14663">MKNILLLFVLLTGVQFAAAQTDNGWEDWQKTSCYSKISFRLKDAGTRGEQHIWKIQFKSDYPELISFNYNLTDELQQYNITTHRKTLNANELSKEIEIFTKEDNIYILVDKVSLSPYPQDFIDCN</sequence>
<evidence type="ECO:0000256" key="1">
    <source>
        <dbReference type="SAM" id="SignalP"/>
    </source>
</evidence>
<dbReference type="eggNOG" id="ENOG502ZY48">
    <property type="taxonomic scope" value="Bacteria"/>
</dbReference>
<comment type="caution">
    <text evidence="2">The sequence shown here is derived from an EMBL/GenBank/DDBJ whole genome shotgun (WGS) entry which is preliminary data.</text>
</comment>
<dbReference type="RefSeq" id="WP_026992931.1">
    <property type="nucleotide sequence ID" value="NZ_JRLY01000007.1"/>
</dbReference>
<dbReference type="AlphaFoldDB" id="A0A0A2MN91"/>
<keyword evidence="3" id="KW-1185">Reference proteome</keyword>
<dbReference type="Proteomes" id="UP000030111">
    <property type="component" value="Unassembled WGS sequence"/>
</dbReference>
<keyword evidence="1" id="KW-0732">Signal</keyword>
<feature type="signal peptide" evidence="1">
    <location>
        <begin position="1"/>
        <end position="17"/>
    </location>
</feature>
<proteinExistence type="predicted"/>
<gene>
    <name evidence="2" type="ORF">Q766_10520</name>
</gene>
<dbReference type="OrthoDB" id="1361499at2"/>
<feature type="chain" id="PRO_5002003635" evidence="1">
    <location>
        <begin position="18"/>
        <end position="125"/>
    </location>
</feature>
<evidence type="ECO:0000313" key="3">
    <source>
        <dbReference type="Proteomes" id="UP000030111"/>
    </source>
</evidence>
<protein>
    <submittedName>
        <fullName evidence="2">Uncharacterized protein</fullName>
    </submittedName>
</protein>
<dbReference type="EMBL" id="JRLY01000007">
    <property type="protein sequence ID" value="KGO93041.1"/>
    <property type="molecule type" value="Genomic_DNA"/>
</dbReference>
<organism evidence="2 3">
    <name type="scientific">Flavobacterium subsaxonicum WB 4.1-42 = DSM 21790</name>
    <dbReference type="NCBI Taxonomy" id="1121898"/>
    <lineage>
        <taxon>Bacteria</taxon>
        <taxon>Pseudomonadati</taxon>
        <taxon>Bacteroidota</taxon>
        <taxon>Flavobacteriia</taxon>
        <taxon>Flavobacteriales</taxon>
        <taxon>Flavobacteriaceae</taxon>
        <taxon>Flavobacterium</taxon>
    </lineage>
</organism>
<evidence type="ECO:0000313" key="2">
    <source>
        <dbReference type="EMBL" id="KGO93041.1"/>
    </source>
</evidence>
<dbReference type="STRING" id="1121898.GCA_000422725_02588"/>
<reference evidence="2 3" key="1">
    <citation type="submission" date="2013-09" db="EMBL/GenBank/DDBJ databases">
        <authorList>
            <person name="Zeng Z."/>
            <person name="Chen C."/>
        </authorList>
    </citation>
    <scope>NUCLEOTIDE SEQUENCE [LARGE SCALE GENOMIC DNA]</scope>
    <source>
        <strain evidence="2 3">WB 4.1-42</strain>
    </source>
</reference>
<accession>A0A0A2MN91</accession>
<name>A0A0A2MN91_9FLAO</name>